<feature type="region of interest" description="Disordered" evidence="3">
    <location>
        <begin position="1090"/>
        <end position="1145"/>
    </location>
</feature>
<feature type="compositionally biased region" description="Basic and acidic residues" evidence="3">
    <location>
        <begin position="201"/>
        <end position="220"/>
    </location>
</feature>
<dbReference type="PROSITE" id="PS50011">
    <property type="entry name" value="PROTEIN_KINASE_DOM"/>
    <property type="match status" value="1"/>
</dbReference>
<feature type="region of interest" description="Disordered" evidence="3">
    <location>
        <begin position="1"/>
        <end position="25"/>
    </location>
</feature>
<dbReference type="Gene3D" id="1.25.40.20">
    <property type="entry name" value="Ankyrin repeat-containing domain"/>
    <property type="match status" value="2"/>
</dbReference>
<dbReference type="InterPro" id="IPR036770">
    <property type="entry name" value="Ankyrin_rpt-contain_sf"/>
</dbReference>
<feature type="region of interest" description="Disordered" evidence="3">
    <location>
        <begin position="44"/>
        <end position="74"/>
    </location>
</feature>
<dbReference type="GO" id="GO:0004674">
    <property type="term" value="F:protein serine/threonine kinase activity"/>
    <property type="evidence" value="ECO:0007669"/>
    <property type="project" value="TreeGrafter"/>
</dbReference>
<comment type="caution">
    <text evidence="5">The sequence shown here is derived from an EMBL/GenBank/DDBJ whole genome shotgun (WGS) entry which is preliminary data.</text>
</comment>
<dbReference type="PANTHER" id="PTHR44329">
    <property type="entry name" value="SERINE/THREONINE-PROTEIN KINASE TNNI3K-RELATED"/>
    <property type="match status" value="1"/>
</dbReference>
<dbReference type="InterPro" id="IPR000719">
    <property type="entry name" value="Prot_kinase_dom"/>
</dbReference>
<reference evidence="5" key="1">
    <citation type="journal article" date="2020" name="Fungal Divers.">
        <title>Resolving the Mortierellaceae phylogeny through synthesis of multi-gene phylogenetics and phylogenomics.</title>
        <authorList>
            <person name="Vandepol N."/>
            <person name="Liber J."/>
            <person name="Desiro A."/>
            <person name="Na H."/>
            <person name="Kennedy M."/>
            <person name="Barry K."/>
            <person name="Grigoriev I.V."/>
            <person name="Miller A.N."/>
            <person name="O'Donnell K."/>
            <person name="Stajich J.E."/>
            <person name="Bonito G."/>
        </authorList>
    </citation>
    <scope>NUCLEOTIDE SEQUENCE</scope>
    <source>
        <strain evidence="5">KOD948</strain>
    </source>
</reference>
<dbReference type="InterPro" id="IPR002110">
    <property type="entry name" value="Ankyrin_rpt"/>
</dbReference>
<evidence type="ECO:0000256" key="1">
    <source>
        <dbReference type="ARBA" id="ARBA00005843"/>
    </source>
</evidence>
<organism evidence="5 6">
    <name type="scientific">Mortierella polycephala</name>
    <dbReference type="NCBI Taxonomy" id="41804"/>
    <lineage>
        <taxon>Eukaryota</taxon>
        <taxon>Fungi</taxon>
        <taxon>Fungi incertae sedis</taxon>
        <taxon>Mucoromycota</taxon>
        <taxon>Mortierellomycotina</taxon>
        <taxon>Mortierellomycetes</taxon>
        <taxon>Mortierellales</taxon>
        <taxon>Mortierellaceae</taxon>
        <taxon>Mortierella</taxon>
    </lineage>
</organism>
<dbReference type="PROSITE" id="PS50297">
    <property type="entry name" value="ANK_REP_REGION"/>
    <property type="match status" value="1"/>
</dbReference>
<dbReference type="Gene3D" id="1.10.510.10">
    <property type="entry name" value="Transferase(Phosphotransferase) domain 1"/>
    <property type="match status" value="1"/>
</dbReference>
<dbReference type="InterPro" id="IPR001245">
    <property type="entry name" value="Ser-Thr/Tyr_kinase_cat_dom"/>
</dbReference>
<feature type="compositionally biased region" description="Polar residues" evidence="3">
    <location>
        <begin position="320"/>
        <end position="332"/>
    </location>
</feature>
<feature type="region of interest" description="Disordered" evidence="3">
    <location>
        <begin position="261"/>
        <end position="339"/>
    </location>
</feature>
<feature type="compositionally biased region" description="Polar residues" evidence="3">
    <location>
        <begin position="1"/>
        <end position="19"/>
    </location>
</feature>
<evidence type="ECO:0000259" key="4">
    <source>
        <dbReference type="PROSITE" id="PS50011"/>
    </source>
</evidence>
<name>A0A9P6Q3W3_9FUNG</name>
<sequence length="1168" mass="129819">MSSPPVLNRKSSIRASSGTARGAPFRAVRPLSSLNTEVRYLNHAEQSERRGLDRLQEEQNMEQELEQQEAGRIVSLEQEQELRTRLLEDQFTRAYRPSFDSSDTNNGTFATSSARNISSVSNSGSSKNNSRSGSPLPPNRNQHPIDHIEYGYQQQQATIHVQQRARHQLPKPRQQHHQEPSISRPRYSDHSGQGFGGLLSDADRQDASISPELHDDRDNTNDPDDLFDSDSEEDSEGYYLERWGYARPCEQPYRIQLATRYPHSPLGHSPPTAGAGARSRPRTPTSAQAPASRSRTPVLAPAPASRPRTPANGAGHPPSRSRTPVSSDSDGQPVSYEPLKHYTPELETQETLKRERTRIMERIVVSSYRHIAYKNITNIQPLKKGGFGEIHTAEWSRLRVVLKRALVEHSEGVEQFDQELEILKRVHDYDFIVPFYGVTTDPQTKVKCMVMKHCANGNLCTFLEKNHTNLTWSERYRLSIEITKGLEFLHKSGFHHRDLHSGNILLDDKRTAMICDFGLSRSSTKAQTSEIVAAIGVASFLAPERFPTERPIYSAACDIYSLGVIFWHISSGRIPFGKRLRDPALLRELMDGHREQIVSGTPQEYRDLLVKCWDVNPAKRLQIDVVIAILQTLMAKPTEPMHQVATGFTAPSAATSAALPVPPELGAKMANLERASNTLNTMVFDIKEPAMRETVNYIERTRTFFRDQPTPPEPYSHLNPPKTPIYLCPLVGDIAALGYYLSNSGSYNPINESSEQTGDTALHLACLFLESPMDTIKILVELGADINLENLQGYTPVMILVSSNTQYCYEALKYFVMRGARIPAYIRNPITPLNSAQIYALNLVNESRQIHLNDPATFAAGVSTGLQNIGGMATTTTQERVRSRNRVTSQNQNVFQERNGRKVDRLFAQGRPLIHVVAAMQEDHRILDCLCEAGLDPAMSFGGETALAAAAAHLRIKNVEWLLNHDLDISTEAGINRAIKVVKTLHASKLSSLGDTSPVNSHHNTPNNSGSSNGKLASPSSGKGDVGDCLENIAGLGKYSWAGVAYGDEDGMSRDMVGPILQLLEQWTGSRRISARKEVATKLKLMYGSAQSEDGGHHPMDSTIATTNNAYSSGSSAGQGSGQHQNPRHHYSRKSSAIYGPTIPRSLRKNQRHLIDQVLNERPSIRFW</sequence>
<feature type="domain" description="Protein kinase" evidence="4">
    <location>
        <begin position="376"/>
        <end position="634"/>
    </location>
</feature>
<feature type="compositionally biased region" description="Low complexity" evidence="3">
    <location>
        <begin position="112"/>
        <end position="134"/>
    </location>
</feature>
<dbReference type="AlphaFoldDB" id="A0A9P6Q3W3"/>
<feature type="region of interest" description="Disordered" evidence="3">
    <location>
        <begin position="992"/>
        <end position="1023"/>
    </location>
</feature>
<evidence type="ECO:0000256" key="2">
    <source>
        <dbReference type="PROSITE-ProRule" id="PRU00023"/>
    </source>
</evidence>
<feature type="repeat" description="ANK" evidence="2">
    <location>
        <begin position="757"/>
        <end position="791"/>
    </location>
</feature>
<feature type="compositionally biased region" description="Low complexity" evidence="3">
    <location>
        <begin position="301"/>
        <end position="311"/>
    </location>
</feature>
<evidence type="ECO:0000313" key="6">
    <source>
        <dbReference type="Proteomes" id="UP000726737"/>
    </source>
</evidence>
<feature type="compositionally biased region" description="Polar residues" evidence="3">
    <location>
        <begin position="99"/>
        <end position="111"/>
    </location>
</feature>
<dbReference type="InterPro" id="IPR011009">
    <property type="entry name" value="Kinase-like_dom_sf"/>
</dbReference>
<dbReference type="Proteomes" id="UP000726737">
    <property type="component" value="Unassembled WGS sequence"/>
</dbReference>
<feature type="compositionally biased region" description="Polar residues" evidence="3">
    <location>
        <begin position="282"/>
        <end position="295"/>
    </location>
</feature>
<dbReference type="Pfam" id="PF07714">
    <property type="entry name" value="PK_Tyr_Ser-Thr"/>
    <property type="match status" value="1"/>
</dbReference>
<dbReference type="InterPro" id="IPR051681">
    <property type="entry name" value="Ser/Thr_Kinases-Pseudokinases"/>
</dbReference>
<keyword evidence="2" id="KW-0040">ANK repeat</keyword>
<feature type="compositionally biased region" description="Basic and acidic residues" evidence="3">
    <location>
        <begin position="44"/>
        <end position="57"/>
    </location>
</feature>
<dbReference type="OrthoDB" id="544350at2759"/>
<dbReference type="PROSITE" id="PS50088">
    <property type="entry name" value="ANK_REPEAT"/>
    <property type="match status" value="1"/>
</dbReference>
<feature type="compositionally biased region" description="Acidic residues" evidence="3">
    <location>
        <begin position="221"/>
        <end position="236"/>
    </location>
</feature>
<dbReference type="SUPFAM" id="SSF48403">
    <property type="entry name" value="Ankyrin repeat"/>
    <property type="match status" value="1"/>
</dbReference>
<feature type="compositionally biased region" description="Polar residues" evidence="3">
    <location>
        <begin position="152"/>
        <end position="161"/>
    </location>
</feature>
<feature type="region of interest" description="Disordered" evidence="3">
    <location>
        <begin position="94"/>
        <end position="243"/>
    </location>
</feature>
<gene>
    <name evidence="5" type="ORF">BG011_003077</name>
</gene>
<keyword evidence="6" id="KW-1185">Reference proteome</keyword>
<comment type="similarity">
    <text evidence="1">Belongs to the protein kinase superfamily. TKL Ser/Thr protein kinase family.</text>
</comment>
<evidence type="ECO:0000256" key="3">
    <source>
        <dbReference type="SAM" id="MobiDB-lite"/>
    </source>
</evidence>
<dbReference type="SMART" id="SM00248">
    <property type="entry name" value="ANK"/>
    <property type="match status" value="4"/>
</dbReference>
<dbReference type="Pfam" id="PF00023">
    <property type="entry name" value="Ank"/>
    <property type="match status" value="1"/>
</dbReference>
<feature type="compositionally biased region" description="Polar residues" evidence="3">
    <location>
        <begin position="992"/>
        <end position="1021"/>
    </location>
</feature>
<dbReference type="GO" id="GO:0005524">
    <property type="term" value="F:ATP binding"/>
    <property type="evidence" value="ECO:0007669"/>
    <property type="project" value="InterPro"/>
</dbReference>
<dbReference type="SUPFAM" id="SSF56112">
    <property type="entry name" value="Protein kinase-like (PK-like)"/>
    <property type="match status" value="1"/>
</dbReference>
<dbReference type="EMBL" id="JAAAJA010000207">
    <property type="protein sequence ID" value="KAG0258779.1"/>
    <property type="molecule type" value="Genomic_DNA"/>
</dbReference>
<evidence type="ECO:0000313" key="5">
    <source>
        <dbReference type="EMBL" id="KAG0258779.1"/>
    </source>
</evidence>
<protein>
    <recommendedName>
        <fullName evidence="4">Protein kinase domain-containing protein</fullName>
    </recommendedName>
</protein>
<accession>A0A9P6Q3W3</accession>
<proteinExistence type="inferred from homology"/>
<feature type="compositionally biased region" description="Basic residues" evidence="3">
    <location>
        <begin position="163"/>
        <end position="175"/>
    </location>
</feature>